<dbReference type="Proteomes" id="UP000289238">
    <property type="component" value="Unassembled WGS sequence"/>
</dbReference>
<dbReference type="OrthoDB" id="1448077at2"/>
<organism evidence="1 2">
    <name type="scientific">Leeuwenhoekiella aequorea</name>
    <dbReference type="NCBI Taxonomy" id="283736"/>
    <lineage>
        <taxon>Bacteria</taxon>
        <taxon>Pseudomonadati</taxon>
        <taxon>Bacteroidota</taxon>
        <taxon>Flavobacteriia</taxon>
        <taxon>Flavobacteriales</taxon>
        <taxon>Flavobacteriaceae</taxon>
        <taxon>Leeuwenhoekiella</taxon>
    </lineage>
</organism>
<evidence type="ECO:0000313" key="2">
    <source>
        <dbReference type="Proteomes" id="UP000289238"/>
    </source>
</evidence>
<evidence type="ECO:0000313" key="1">
    <source>
        <dbReference type="EMBL" id="RXG24647.1"/>
    </source>
</evidence>
<proteinExistence type="predicted"/>
<keyword evidence="2" id="KW-1185">Reference proteome</keyword>
<name>A0A4Q0PCX8_9FLAO</name>
<gene>
    <name evidence="1" type="ORF">DSM00_439</name>
</gene>
<dbReference type="EMBL" id="QOVM01000001">
    <property type="protein sequence ID" value="RXG24647.1"/>
    <property type="molecule type" value="Genomic_DNA"/>
</dbReference>
<dbReference type="AlphaFoldDB" id="A0A4Q0PCX8"/>
<accession>A0A4Q0PCX8</accession>
<protein>
    <submittedName>
        <fullName evidence="1">Uncharacterized protein</fullName>
    </submittedName>
</protein>
<dbReference type="RefSeq" id="WP_128756373.1">
    <property type="nucleotide sequence ID" value="NZ_QOVM01000001.1"/>
</dbReference>
<comment type="caution">
    <text evidence="1">The sequence shown here is derived from an EMBL/GenBank/DDBJ whole genome shotgun (WGS) entry which is preliminary data.</text>
</comment>
<sequence length="111" mass="12658">MKTSTQDILGNLFQIIDQNCSENYTSKNSERIQIAILKKFFKASEVILEHRGANTRIHLKSIFPESPNSESIIEIESSQLKSFLCDCIAKDTKGISFYTNMLYYITANQQA</sequence>
<reference evidence="1 2" key="1">
    <citation type="submission" date="2018-07" db="EMBL/GenBank/DDBJ databases">
        <title>Leeuwenhoekiella genomics.</title>
        <authorList>
            <person name="Tahon G."/>
            <person name="Willems A."/>
        </authorList>
    </citation>
    <scope>NUCLEOTIDE SEQUENCE [LARGE SCALE GENOMIC DNA]</scope>
    <source>
        <strain evidence="1 2">LMG 22550</strain>
    </source>
</reference>